<evidence type="ECO:0000256" key="3">
    <source>
        <dbReference type="ARBA" id="ARBA00022676"/>
    </source>
</evidence>
<feature type="transmembrane region" description="Helical" evidence="9">
    <location>
        <begin position="396"/>
        <end position="415"/>
    </location>
</feature>
<dbReference type="EMBL" id="JBHSBM010000036">
    <property type="protein sequence ID" value="MFC4061772.1"/>
    <property type="molecule type" value="Genomic_DNA"/>
</dbReference>
<proteinExistence type="predicted"/>
<feature type="transmembrane region" description="Helical" evidence="9">
    <location>
        <begin position="123"/>
        <end position="144"/>
    </location>
</feature>
<evidence type="ECO:0000256" key="2">
    <source>
        <dbReference type="ARBA" id="ARBA00022475"/>
    </source>
</evidence>
<feature type="transmembrane region" description="Helical" evidence="9">
    <location>
        <begin position="151"/>
        <end position="170"/>
    </location>
</feature>
<keyword evidence="4" id="KW-0808">Transferase</keyword>
<dbReference type="Proteomes" id="UP001595850">
    <property type="component" value="Unassembled WGS sequence"/>
</dbReference>
<keyword evidence="5 9" id="KW-0812">Transmembrane</keyword>
<evidence type="ECO:0000256" key="4">
    <source>
        <dbReference type="ARBA" id="ARBA00022679"/>
    </source>
</evidence>
<organism evidence="10 11">
    <name type="scientific">Planomonospora corallina</name>
    <dbReference type="NCBI Taxonomy" id="1806052"/>
    <lineage>
        <taxon>Bacteria</taxon>
        <taxon>Bacillati</taxon>
        <taxon>Actinomycetota</taxon>
        <taxon>Actinomycetes</taxon>
        <taxon>Streptosporangiales</taxon>
        <taxon>Streptosporangiaceae</taxon>
        <taxon>Planomonospora</taxon>
    </lineage>
</organism>
<evidence type="ECO:0000256" key="1">
    <source>
        <dbReference type="ARBA" id="ARBA00004651"/>
    </source>
</evidence>
<evidence type="ECO:0000256" key="8">
    <source>
        <dbReference type="SAM" id="MobiDB-lite"/>
    </source>
</evidence>
<reference evidence="11" key="1">
    <citation type="journal article" date="2019" name="Int. J. Syst. Evol. Microbiol.">
        <title>The Global Catalogue of Microorganisms (GCM) 10K type strain sequencing project: providing services to taxonomists for standard genome sequencing and annotation.</title>
        <authorList>
            <consortium name="The Broad Institute Genomics Platform"/>
            <consortium name="The Broad Institute Genome Sequencing Center for Infectious Disease"/>
            <person name="Wu L."/>
            <person name="Ma J."/>
        </authorList>
    </citation>
    <scope>NUCLEOTIDE SEQUENCE [LARGE SCALE GENOMIC DNA]</scope>
    <source>
        <strain evidence="11">TBRC 4489</strain>
    </source>
</reference>
<evidence type="ECO:0000313" key="10">
    <source>
        <dbReference type="EMBL" id="MFC4061772.1"/>
    </source>
</evidence>
<dbReference type="PANTHER" id="PTHR33908">
    <property type="entry name" value="MANNOSYLTRANSFERASE YKCB-RELATED"/>
    <property type="match status" value="1"/>
</dbReference>
<feature type="transmembrane region" description="Helical" evidence="9">
    <location>
        <begin position="237"/>
        <end position="257"/>
    </location>
</feature>
<feature type="transmembrane region" description="Helical" evidence="9">
    <location>
        <begin position="339"/>
        <end position="358"/>
    </location>
</feature>
<gene>
    <name evidence="10" type="ORF">ACFOWE_26010</name>
</gene>
<feature type="transmembrane region" description="Helical" evidence="9">
    <location>
        <begin position="307"/>
        <end position="327"/>
    </location>
</feature>
<comment type="subcellular location">
    <subcellularLocation>
        <location evidence="1">Cell membrane</location>
        <topology evidence="1">Multi-pass membrane protein</topology>
    </subcellularLocation>
</comment>
<evidence type="ECO:0000256" key="7">
    <source>
        <dbReference type="ARBA" id="ARBA00023136"/>
    </source>
</evidence>
<comment type="caution">
    <text evidence="10">The sequence shown here is derived from an EMBL/GenBank/DDBJ whole genome shotgun (WGS) entry which is preliminary data.</text>
</comment>
<keyword evidence="7 9" id="KW-0472">Membrane</keyword>
<keyword evidence="11" id="KW-1185">Reference proteome</keyword>
<keyword evidence="3" id="KW-0328">Glycosyltransferase</keyword>
<feature type="transmembrane region" description="Helical" evidence="9">
    <location>
        <begin position="176"/>
        <end position="194"/>
    </location>
</feature>
<dbReference type="RefSeq" id="WP_377292269.1">
    <property type="nucleotide sequence ID" value="NZ_JBHSBM010000036.1"/>
</dbReference>
<evidence type="ECO:0008006" key="12">
    <source>
        <dbReference type="Google" id="ProtNLM"/>
    </source>
</evidence>
<evidence type="ECO:0000313" key="11">
    <source>
        <dbReference type="Proteomes" id="UP001595850"/>
    </source>
</evidence>
<keyword evidence="2" id="KW-1003">Cell membrane</keyword>
<evidence type="ECO:0000256" key="6">
    <source>
        <dbReference type="ARBA" id="ARBA00022989"/>
    </source>
</evidence>
<feature type="region of interest" description="Disordered" evidence="8">
    <location>
        <begin position="1"/>
        <end position="41"/>
    </location>
</feature>
<protein>
    <recommendedName>
        <fullName evidence="12">Glycosyltransferase RgtA/B/C/D-like domain-containing protein</fullName>
    </recommendedName>
</protein>
<feature type="transmembrane region" description="Helical" evidence="9">
    <location>
        <begin position="56"/>
        <end position="80"/>
    </location>
</feature>
<dbReference type="InterPro" id="IPR050297">
    <property type="entry name" value="LipidA_mod_glycosyltrf_83"/>
</dbReference>
<evidence type="ECO:0000256" key="9">
    <source>
        <dbReference type="SAM" id="Phobius"/>
    </source>
</evidence>
<feature type="compositionally biased region" description="Basic and acidic residues" evidence="8">
    <location>
        <begin position="1"/>
        <end position="11"/>
    </location>
</feature>
<name>A0ABV8ICI9_9ACTN</name>
<dbReference type="PANTHER" id="PTHR33908:SF11">
    <property type="entry name" value="MEMBRANE PROTEIN"/>
    <property type="match status" value="1"/>
</dbReference>
<feature type="transmembrane region" description="Helical" evidence="9">
    <location>
        <begin position="364"/>
        <end position="384"/>
    </location>
</feature>
<sequence length="522" mass="55227">MATSETGHDGVLDGDPVARPGRGAVPGAAVGGPVRAAEGGPAPAERLRWGRLRRPAVLLGVVAAVYAVAQLTVVSARMGIGWDEAIYASQFSGHAPPAEFSAPRAQGMPLLVAPVTALTDSVVVLRLYMTALSSLGLLAAFWVWTRVRPGYTAPLAALLFSGCWLSLFYGNEVMPNLYVALGAVAATGLLCLPVRSRAVVAGLAGVLAFVSLVRPSDALALAVPLAGAAVLVRRRRWVQAVAAVVAGLAVGWGVWLAEAVARYGGVAARWRAAGEANLTGPAFSVVEHARALDGPSLCRWGTDCGPVSAVALVWWLAIPLAGAFGLYTAVRERRGPGPLLLAAVVAMVVAVPYFFYVGYAAPRFLMPAYALAALPAAAGVIALVRWGRSRRRPAAVVFAAAGLLAHFVLQGGYAYRMSQIAFEGRERVRLAVEELRRLGVRGPCMVYGQSGVQFGYLLGCRSQGLAKGFPRRPPVRVRRALEAGERLLVVHRGARPPRFAASWRVVRLPEGWRARFSPSWDD</sequence>
<evidence type="ECO:0000256" key="5">
    <source>
        <dbReference type="ARBA" id="ARBA00022692"/>
    </source>
</evidence>
<accession>A0ABV8ICI9</accession>
<keyword evidence="6 9" id="KW-1133">Transmembrane helix</keyword>
<feature type="compositionally biased region" description="Low complexity" evidence="8">
    <location>
        <begin position="17"/>
        <end position="41"/>
    </location>
</feature>